<accession>A0A5C3NER2</accession>
<keyword evidence="2 6" id="KW-0812">Transmembrane</keyword>
<evidence type="ECO:0000256" key="5">
    <source>
        <dbReference type="SAM" id="MobiDB-lite"/>
    </source>
</evidence>
<name>A0A5C3NER2_9AGAM</name>
<dbReference type="GO" id="GO:0016020">
    <property type="term" value="C:membrane"/>
    <property type="evidence" value="ECO:0007669"/>
    <property type="project" value="UniProtKB-SubCell"/>
</dbReference>
<evidence type="ECO:0000313" key="8">
    <source>
        <dbReference type="Proteomes" id="UP000305948"/>
    </source>
</evidence>
<feature type="compositionally biased region" description="Low complexity" evidence="5">
    <location>
        <begin position="117"/>
        <end position="127"/>
    </location>
</feature>
<keyword evidence="8" id="KW-1185">Reference proteome</keyword>
<dbReference type="OrthoDB" id="3261503at2759"/>
<feature type="region of interest" description="Disordered" evidence="5">
    <location>
        <begin position="230"/>
        <end position="265"/>
    </location>
</feature>
<evidence type="ECO:0000256" key="3">
    <source>
        <dbReference type="ARBA" id="ARBA00022989"/>
    </source>
</evidence>
<reference evidence="7 8" key="1">
    <citation type="journal article" date="2019" name="Nat. Ecol. Evol.">
        <title>Megaphylogeny resolves global patterns of mushroom evolution.</title>
        <authorList>
            <person name="Varga T."/>
            <person name="Krizsan K."/>
            <person name="Foldi C."/>
            <person name="Dima B."/>
            <person name="Sanchez-Garcia M."/>
            <person name="Sanchez-Ramirez S."/>
            <person name="Szollosi G.J."/>
            <person name="Szarkandi J.G."/>
            <person name="Papp V."/>
            <person name="Albert L."/>
            <person name="Andreopoulos W."/>
            <person name="Angelini C."/>
            <person name="Antonin V."/>
            <person name="Barry K.W."/>
            <person name="Bougher N.L."/>
            <person name="Buchanan P."/>
            <person name="Buyck B."/>
            <person name="Bense V."/>
            <person name="Catcheside P."/>
            <person name="Chovatia M."/>
            <person name="Cooper J."/>
            <person name="Damon W."/>
            <person name="Desjardin D."/>
            <person name="Finy P."/>
            <person name="Geml J."/>
            <person name="Haridas S."/>
            <person name="Hughes K."/>
            <person name="Justo A."/>
            <person name="Karasinski D."/>
            <person name="Kautmanova I."/>
            <person name="Kiss B."/>
            <person name="Kocsube S."/>
            <person name="Kotiranta H."/>
            <person name="LaButti K.M."/>
            <person name="Lechner B.E."/>
            <person name="Liimatainen K."/>
            <person name="Lipzen A."/>
            <person name="Lukacs Z."/>
            <person name="Mihaltcheva S."/>
            <person name="Morgado L.N."/>
            <person name="Niskanen T."/>
            <person name="Noordeloos M.E."/>
            <person name="Ohm R.A."/>
            <person name="Ortiz-Santana B."/>
            <person name="Ovrebo C."/>
            <person name="Racz N."/>
            <person name="Riley R."/>
            <person name="Savchenko A."/>
            <person name="Shiryaev A."/>
            <person name="Soop K."/>
            <person name="Spirin V."/>
            <person name="Szebenyi C."/>
            <person name="Tomsovsky M."/>
            <person name="Tulloss R.E."/>
            <person name="Uehling J."/>
            <person name="Grigoriev I.V."/>
            <person name="Vagvolgyi C."/>
            <person name="Papp T."/>
            <person name="Martin F.M."/>
            <person name="Miettinen O."/>
            <person name="Hibbett D.S."/>
            <person name="Nagy L.G."/>
        </authorList>
    </citation>
    <scope>NUCLEOTIDE SEQUENCE [LARGE SCALE GENOMIC DNA]</scope>
    <source>
        <strain evidence="7 8">OMC1185</strain>
    </source>
</reference>
<evidence type="ECO:0000313" key="7">
    <source>
        <dbReference type="EMBL" id="TFK55832.1"/>
    </source>
</evidence>
<feature type="region of interest" description="Disordered" evidence="5">
    <location>
        <begin position="62"/>
        <end position="127"/>
    </location>
</feature>
<dbReference type="STRING" id="5364.A0A5C3NER2"/>
<evidence type="ECO:0000256" key="1">
    <source>
        <dbReference type="ARBA" id="ARBA00004167"/>
    </source>
</evidence>
<dbReference type="GO" id="GO:0071944">
    <property type="term" value="C:cell periphery"/>
    <property type="evidence" value="ECO:0007669"/>
    <property type="project" value="UniProtKB-ARBA"/>
</dbReference>
<keyword evidence="4 6" id="KW-0472">Membrane</keyword>
<evidence type="ECO:0000256" key="4">
    <source>
        <dbReference type="ARBA" id="ARBA00023136"/>
    </source>
</evidence>
<feature type="transmembrane region" description="Helical" evidence="6">
    <location>
        <begin position="173"/>
        <end position="195"/>
    </location>
</feature>
<dbReference type="PANTHER" id="PTHR15549">
    <property type="entry name" value="PAIRED IMMUNOGLOBULIN-LIKE TYPE 2 RECEPTOR"/>
    <property type="match status" value="1"/>
</dbReference>
<comment type="subcellular location">
    <subcellularLocation>
        <location evidence="1">Membrane</location>
        <topology evidence="1">Single-pass membrane protein</topology>
    </subcellularLocation>
</comment>
<sequence>MDAQVHAGDLAKRQGLGGLFSGIFGGGDGHGASTSSSSDLLGLGGLTSGLLPTASNPLSLSLPGISRSSSTTSSTSATTTSTSLTSSSTSTSSSTTTTSSSSSTTSSTPTITPPPSTTSSSSASSTSLYTSTSDGNAVVYTTIIAVPASTSSSEDSGPTIAPKSFFQNKPLEGGVFAIVGVIGLVILVAIATWAIRRKAKDRLHEEALTWPEAGLNDVEKGGAALGYAGSEKRRRLSDSSSGHNTLANDGSSMSHGAVPVPPGIGGGYRPGGYGAPAPLPPSVNAYAQPQQMAYNSQAYGRNLTGPSNVPYQTGYGADAYGPPRLPTPMYDATQSPVYSNYPAQPYLNVTSPPPMGVEPAQKALPRLETEYANQAYAEHSGLAYERATPTPTSAKRKSGMSLLSPVSPSEQDPYDGVMTDGNVKLRKRASSHSRELDPNIPAMPAPPVLPDRFGEHDDGLGAVGSVKEHDDLRVLTVANA</sequence>
<gene>
    <name evidence="7" type="ORF">OE88DRAFT_1731472</name>
</gene>
<organism evidence="7 8">
    <name type="scientific">Heliocybe sulcata</name>
    <dbReference type="NCBI Taxonomy" id="5364"/>
    <lineage>
        <taxon>Eukaryota</taxon>
        <taxon>Fungi</taxon>
        <taxon>Dikarya</taxon>
        <taxon>Basidiomycota</taxon>
        <taxon>Agaricomycotina</taxon>
        <taxon>Agaricomycetes</taxon>
        <taxon>Gloeophyllales</taxon>
        <taxon>Gloeophyllaceae</taxon>
        <taxon>Heliocybe</taxon>
    </lineage>
</organism>
<dbReference type="AlphaFoldDB" id="A0A5C3NER2"/>
<feature type="region of interest" description="Disordered" evidence="5">
    <location>
        <begin position="386"/>
        <end position="416"/>
    </location>
</feature>
<feature type="compositionally biased region" description="Low complexity" evidence="5">
    <location>
        <begin position="62"/>
        <end position="110"/>
    </location>
</feature>
<dbReference type="EMBL" id="ML213504">
    <property type="protein sequence ID" value="TFK55832.1"/>
    <property type="molecule type" value="Genomic_DNA"/>
</dbReference>
<feature type="compositionally biased region" description="Polar residues" evidence="5">
    <location>
        <begin position="238"/>
        <end position="254"/>
    </location>
</feature>
<evidence type="ECO:0000256" key="2">
    <source>
        <dbReference type="ARBA" id="ARBA00022692"/>
    </source>
</evidence>
<protein>
    <submittedName>
        <fullName evidence="7">Uncharacterized protein</fullName>
    </submittedName>
</protein>
<proteinExistence type="predicted"/>
<dbReference type="Proteomes" id="UP000305948">
    <property type="component" value="Unassembled WGS sequence"/>
</dbReference>
<keyword evidence="3 6" id="KW-1133">Transmembrane helix</keyword>
<evidence type="ECO:0000256" key="6">
    <source>
        <dbReference type="SAM" id="Phobius"/>
    </source>
</evidence>
<dbReference type="InterPro" id="IPR051694">
    <property type="entry name" value="Immunoregulatory_rcpt-like"/>
</dbReference>